<organism evidence="2 3">
    <name type="scientific">Rousettus aegyptiacus</name>
    <name type="common">Egyptian fruit bat</name>
    <name type="synonym">Pteropus aegyptiacus</name>
    <dbReference type="NCBI Taxonomy" id="9407"/>
    <lineage>
        <taxon>Eukaryota</taxon>
        <taxon>Metazoa</taxon>
        <taxon>Chordata</taxon>
        <taxon>Craniata</taxon>
        <taxon>Vertebrata</taxon>
        <taxon>Euteleostomi</taxon>
        <taxon>Mammalia</taxon>
        <taxon>Eutheria</taxon>
        <taxon>Laurasiatheria</taxon>
        <taxon>Chiroptera</taxon>
        <taxon>Yinpterochiroptera</taxon>
        <taxon>Pteropodoidea</taxon>
        <taxon>Pteropodidae</taxon>
        <taxon>Rousettinae</taxon>
        <taxon>Rousettus</taxon>
    </lineage>
</organism>
<sequence>MGNSSTHLRRYTRKRKLPNFKELFQAVGTVTLPYLDSCNCTIEVPTSGNKYYKAPDNTWLACDSGITHCAAFVFFNSSEANIFILVFVLPQVSLCNGSEGKLHFFYQDRLQKWAVPVLVPLLMGLGIAGSAAVGTTALIKGEKELCEIGA</sequence>
<comment type="caution">
    <text evidence="2">The sequence shown here is derived from an EMBL/GenBank/DDBJ whole genome shotgun (WGS) entry which is preliminary data.</text>
</comment>
<gene>
    <name evidence="2" type="ORF">HJG63_007908</name>
</gene>
<proteinExistence type="predicted"/>
<dbReference type="Proteomes" id="UP000593571">
    <property type="component" value="Unassembled WGS sequence"/>
</dbReference>
<reference evidence="2 3" key="1">
    <citation type="journal article" date="2020" name="Nature">
        <title>Six reference-quality genomes reveal evolution of bat adaptations.</title>
        <authorList>
            <person name="Jebb D."/>
            <person name="Huang Z."/>
            <person name="Pippel M."/>
            <person name="Hughes G.M."/>
            <person name="Lavrichenko K."/>
            <person name="Devanna P."/>
            <person name="Winkler S."/>
            <person name="Jermiin L.S."/>
            <person name="Skirmuntt E.C."/>
            <person name="Katzourakis A."/>
            <person name="Burkitt-Gray L."/>
            <person name="Ray D.A."/>
            <person name="Sullivan K.A.M."/>
            <person name="Roscito J.G."/>
            <person name="Kirilenko B.M."/>
            <person name="Davalos L.M."/>
            <person name="Corthals A.P."/>
            <person name="Power M.L."/>
            <person name="Jones G."/>
            <person name="Ransome R.D."/>
            <person name="Dechmann D.K.N."/>
            <person name="Locatelli A.G."/>
            <person name="Puechmaille S.J."/>
            <person name="Fedrigo O."/>
            <person name="Jarvis E.D."/>
            <person name="Hiller M."/>
            <person name="Vernes S.C."/>
            <person name="Myers E.W."/>
            <person name="Teeling E.C."/>
        </authorList>
    </citation>
    <scope>NUCLEOTIDE SEQUENCE [LARGE SCALE GENOMIC DNA]</scope>
    <source>
        <strain evidence="2">MRouAeg1</strain>
        <tissue evidence="2">Muscle</tissue>
    </source>
</reference>
<keyword evidence="1" id="KW-0472">Membrane</keyword>
<dbReference type="EMBL" id="JACASE010000001">
    <property type="protein sequence ID" value="KAF6506057.1"/>
    <property type="molecule type" value="Genomic_DNA"/>
</dbReference>
<feature type="transmembrane region" description="Helical" evidence="1">
    <location>
        <begin position="113"/>
        <end position="133"/>
    </location>
</feature>
<dbReference type="Pfam" id="PF00429">
    <property type="entry name" value="TLV_coat"/>
    <property type="match status" value="1"/>
</dbReference>
<keyword evidence="1" id="KW-1133">Transmembrane helix</keyword>
<keyword evidence="3" id="KW-1185">Reference proteome</keyword>
<dbReference type="InterPro" id="IPR018154">
    <property type="entry name" value="TLV/ENV_coat_polyprotein"/>
</dbReference>
<accession>A0A7J8KB14</accession>
<keyword evidence="1" id="KW-0812">Transmembrane</keyword>
<evidence type="ECO:0000313" key="2">
    <source>
        <dbReference type="EMBL" id="KAF6506057.1"/>
    </source>
</evidence>
<evidence type="ECO:0000256" key="1">
    <source>
        <dbReference type="SAM" id="Phobius"/>
    </source>
</evidence>
<name>A0A7J8KB14_ROUAE</name>
<dbReference type="AlphaFoldDB" id="A0A7J8KB14"/>
<evidence type="ECO:0000313" key="3">
    <source>
        <dbReference type="Proteomes" id="UP000593571"/>
    </source>
</evidence>
<protein>
    <submittedName>
        <fullName evidence="2">Uncharacterized protein</fullName>
    </submittedName>
</protein>